<dbReference type="PANTHER" id="PTHR33116">
    <property type="entry name" value="REVERSE TRANSCRIPTASE ZINC-BINDING DOMAIN-CONTAINING PROTEIN-RELATED-RELATED"/>
    <property type="match status" value="1"/>
</dbReference>
<feature type="domain" description="Reverse transcriptase" evidence="2">
    <location>
        <begin position="851"/>
        <end position="1133"/>
    </location>
</feature>
<dbReference type="Pfam" id="PF03372">
    <property type="entry name" value="Exo_endo_phos"/>
    <property type="match status" value="1"/>
</dbReference>
<evidence type="ECO:0000313" key="4">
    <source>
        <dbReference type="Proteomes" id="UP001459277"/>
    </source>
</evidence>
<dbReference type="Pfam" id="PF13966">
    <property type="entry name" value="zf-RVT"/>
    <property type="match status" value="1"/>
</dbReference>
<dbReference type="Gene3D" id="3.60.10.10">
    <property type="entry name" value="Endonuclease/exonuclease/phosphatase"/>
    <property type="match status" value="1"/>
</dbReference>
<evidence type="ECO:0000256" key="1">
    <source>
        <dbReference type="SAM" id="MobiDB-lite"/>
    </source>
</evidence>
<dbReference type="PANTHER" id="PTHR33116:SF86">
    <property type="entry name" value="REVERSE TRANSCRIPTASE DOMAIN-CONTAINING PROTEIN"/>
    <property type="match status" value="1"/>
</dbReference>
<dbReference type="InterPro" id="IPR026960">
    <property type="entry name" value="RVT-Znf"/>
</dbReference>
<feature type="region of interest" description="Disordered" evidence="1">
    <location>
        <begin position="225"/>
        <end position="249"/>
    </location>
</feature>
<dbReference type="Proteomes" id="UP001459277">
    <property type="component" value="Unassembled WGS sequence"/>
</dbReference>
<reference evidence="3 4" key="1">
    <citation type="submission" date="2024-01" db="EMBL/GenBank/DDBJ databases">
        <title>A telomere-to-telomere, gap-free genome of sweet tea (Lithocarpus litseifolius).</title>
        <authorList>
            <person name="Zhou J."/>
        </authorList>
    </citation>
    <scope>NUCLEOTIDE SEQUENCE [LARGE SCALE GENOMIC DNA]</scope>
    <source>
        <strain evidence="3">Zhou-2022a</strain>
        <tissue evidence="3">Leaf</tissue>
    </source>
</reference>
<evidence type="ECO:0000259" key="2">
    <source>
        <dbReference type="PROSITE" id="PS50878"/>
    </source>
</evidence>
<dbReference type="SUPFAM" id="SSF56672">
    <property type="entry name" value="DNA/RNA polymerases"/>
    <property type="match status" value="1"/>
</dbReference>
<dbReference type="InterPro" id="IPR005135">
    <property type="entry name" value="Endo/exonuclease/phosphatase"/>
</dbReference>
<keyword evidence="4" id="KW-1185">Reference proteome</keyword>
<gene>
    <name evidence="3" type="ORF">SO802_006173</name>
</gene>
<dbReference type="Pfam" id="PF14392">
    <property type="entry name" value="zf-CCHC_4"/>
    <property type="match status" value="1"/>
</dbReference>
<organism evidence="3 4">
    <name type="scientific">Lithocarpus litseifolius</name>
    <dbReference type="NCBI Taxonomy" id="425828"/>
    <lineage>
        <taxon>Eukaryota</taxon>
        <taxon>Viridiplantae</taxon>
        <taxon>Streptophyta</taxon>
        <taxon>Embryophyta</taxon>
        <taxon>Tracheophyta</taxon>
        <taxon>Spermatophyta</taxon>
        <taxon>Magnoliopsida</taxon>
        <taxon>eudicotyledons</taxon>
        <taxon>Gunneridae</taxon>
        <taxon>Pentapetalae</taxon>
        <taxon>rosids</taxon>
        <taxon>fabids</taxon>
        <taxon>Fagales</taxon>
        <taxon>Fagaceae</taxon>
        <taxon>Lithocarpus</taxon>
    </lineage>
</organism>
<dbReference type="InterPro" id="IPR025836">
    <property type="entry name" value="Zn_knuckle_CX2CX4HX4C"/>
</dbReference>
<evidence type="ECO:0000313" key="3">
    <source>
        <dbReference type="EMBL" id="KAL0011065.1"/>
    </source>
</evidence>
<dbReference type="PROSITE" id="PS50878">
    <property type="entry name" value="RT_POL"/>
    <property type="match status" value="1"/>
</dbReference>
<proteinExistence type="predicted"/>
<dbReference type="InterPro" id="IPR043502">
    <property type="entry name" value="DNA/RNA_pol_sf"/>
</dbReference>
<dbReference type="CDD" id="cd01650">
    <property type="entry name" value="RT_nLTR_like"/>
    <property type="match status" value="1"/>
</dbReference>
<accession>A0AAW2DPC9</accession>
<dbReference type="SUPFAM" id="SSF56219">
    <property type="entry name" value="DNase I-like"/>
    <property type="match status" value="1"/>
</dbReference>
<protein>
    <recommendedName>
        <fullName evidence="2">Reverse transcriptase domain-containing protein</fullName>
    </recommendedName>
</protein>
<dbReference type="Pfam" id="PF00078">
    <property type="entry name" value="RVT_1"/>
    <property type="match status" value="1"/>
</dbReference>
<sequence>MEDDVIEGLGNIQLTTDEEEVIAISTAGRLEAIESCSLSLIGKFLTCKPFNKRAAKTTIRRAWSEFDMNRIIRGGPWTFDNQLLMIQRWKKGMTVENIRLEYASLWVQIWGAPLDMFSPQVASEIGNRLGIVEEVERRRRQDELNFFMRVRVALPITKPLRRGAYIADLDGARTWVKFKYERLPLFCYYCGFLGHDLKHCAKHFEAQKSGEGMEYQYGEWLKANGGRSRSPSKRGMGKTEAGGAMDESEDLLRLNETKIRCGRWKTEVTEQTQTGFSGDRSDNGRPDMEKSVIPGVVTEIQEVESVDNGDCAYVKDGNAVNVGIDSGSVRDNSNKESNPVMEVCTLVSTTDEVDDNSTLNLRGNKERLMNPISNGLPLVRPKSTWTRIIRMDFGLGGFTKNLVLSTLGKREASQNAAPNLEGRSLRKIMREQAPNVCFLMETRLDKEGFEKLYDNLPFPNQIIAKNPDSGGGIALIWKNEVLLDVINFTANHVLAKVVEEDGFEWFLTGFYGWPEANKRDKSWKLLAHLKKHVDGPWLCIGDFNAFLHASEKQSKRPAQAAQVDSFREALELCQLEDLGYRGYPFTWSDKRPGEANTKIRLDRAVASKEWREKYQLSTVTHLYSHASDHLPIVLQTQSYHRQRQKRERLFKFEESWLMWEGCEEVVSEAWNATRNNEKQLEILTEAETTEEIKAEYLEVSKRLDDLLLKQEIYWAQRSRIPWLKYGDKNTKYFHSKASQRRRRNHINGIQNGEGLWVEDMEDIVNVAAGYFDNLFCAGSCDQMEECIDAVPSKVTPEMQQMLSNDFTAEEVEMALFQMGPTKAPGPDGMNALFYQKFWHVVGESVTMAVLDFLNLGNMVPDINNTNIVLIPKIKNPEKMSDFRPISLCNVIYKIISKVLANRLKQVLPQIISLTQSAFVPGRLITNNVLVAYETLHTMHCRKKGKKGSLALKLDVSKAYDQVEWPFLKEIMHKLGFPERWIDRVMSCVTTPSFSILINGKPHGNIHPSRGIRQGDPLSPYLFLLCAEGFTSLLAKADLEGKIHGVSVCRSAPKITNLLFADDSLLFCRATRTEVEVVNDILKTYAQASGQSINLEKSSVYFSNNTPTYQKEEIKQILHVREVDRFESYLGLPTLVGRSKYHSFSFLKDRVWKKLQGWKGMLLSRAGKEILIKAVAQSIPTYTMGVFQLPVKLCDELDALCAKFWWGQVGNERKIHWRRWDRLATPKKGGMGFCDLRAFNLAMLAKQGWRLLQEDESLLFKCFKARYFPRSNFLDAVIPPNCSFVWRSIMAAQSILKNGCCWRIGNGYSIRVFEDRWIPNHPTNKILYPASEEFDGRLVADLLDPDLHCWRRELITSMFHTDDAEAICRIPLVVQILKGEEWTESSNGCVGKNVWNALWKLHIPNKIKVFGWRACQEILPTRSNLAKRRIIHDNVCPNCTRFPESMIHALWDCGVAVDVWAGSSLKLQKCVHGQADILELMEYLLSKLSVQEMELFLVQAWLI</sequence>
<dbReference type="EMBL" id="JAZDWU010000002">
    <property type="protein sequence ID" value="KAL0011065.1"/>
    <property type="molecule type" value="Genomic_DNA"/>
</dbReference>
<name>A0AAW2DPC9_9ROSI</name>
<comment type="caution">
    <text evidence="3">The sequence shown here is derived from an EMBL/GenBank/DDBJ whole genome shotgun (WGS) entry which is preliminary data.</text>
</comment>
<dbReference type="InterPro" id="IPR036691">
    <property type="entry name" value="Endo/exonu/phosph_ase_sf"/>
</dbReference>
<dbReference type="GO" id="GO:0003824">
    <property type="term" value="F:catalytic activity"/>
    <property type="evidence" value="ECO:0007669"/>
    <property type="project" value="InterPro"/>
</dbReference>
<dbReference type="InterPro" id="IPR000477">
    <property type="entry name" value="RT_dom"/>
</dbReference>